<dbReference type="PANTHER" id="PTHR30005:SF0">
    <property type="entry name" value="RETROGRADE REGULATION PROTEIN 2"/>
    <property type="match status" value="1"/>
</dbReference>
<organism evidence="2 3">
    <name type="scientific">Imperialibacter roseus</name>
    <dbReference type="NCBI Taxonomy" id="1324217"/>
    <lineage>
        <taxon>Bacteria</taxon>
        <taxon>Pseudomonadati</taxon>
        <taxon>Bacteroidota</taxon>
        <taxon>Cytophagia</taxon>
        <taxon>Cytophagales</taxon>
        <taxon>Flammeovirgaceae</taxon>
        <taxon>Imperialibacter</taxon>
    </lineage>
</organism>
<feature type="domain" description="Ppx/GppA phosphatase N-terminal" evidence="1">
    <location>
        <begin position="16"/>
        <end position="305"/>
    </location>
</feature>
<keyword evidence="3" id="KW-1185">Reference proteome</keyword>
<dbReference type="SUPFAM" id="SSF53067">
    <property type="entry name" value="Actin-like ATPase domain"/>
    <property type="match status" value="2"/>
</dbReference>
<name>A0ABZ0IJE7_9BACT</name>
<evidence type="ECO:0000313" key="3">
    <source>
        <dbReference type="Proteomes" id="UP001302349"/>
    </source>
</evidence>
<evidence type="ECO:0000259" key="1">
    <source>
        <dbReference type="Pfam" id="PF02541"/>
    </source>
</evidence>
<evidence type="ECO:0000313" key="2">
    <source>
        <dbReference type="EMBL" id="WOK05164.1"/>
    </source>
</evidence>
<dbReference type="PANTHER" id="PTHR30005">
    <property type="entry name" value="EXOPOLYPHOSPHATASE"/>
    <property type="match status" value="1"/>
</dbReference>
<sequence length="312" mass="35332">MKVGIIDMGTNTFHLLVAEVRDHDFTVLFKEKLLVRIGEGGISHGLITEEATQRALKALERFNDVLKAEKVDEVFATATSAIRNAKNGVEFAGRVQRELGIEVRIISGDEEAETIYYGVKKAIPMTDEPVLIMDIGGGSIEFIIGNQSEIFWKRSFEIGGQRLIDQFHSHDPILPEEVIRLQSYLAMNLEPLFEACQTYKPQTLVGSSGTFDTLSDIYMLDNKIEKNPLGTEFPFTLDAFEGIYEKMITFNRRERMNVPGMIEMRVDMIVVASILIHFINQKLDIKNIRVSAYALKEGVLLKTIHSLYKKRV</sequence>
<dbReference type="InterPro" id="IPR003695">
    <property type="entry name" value="Ppx_GppA_N"/>
</dbReference>
<dbReference type="Gene3D" id="3.30.420.150">
    <property type="entry name" value="Exopolyphosphatase. Domain 2"/>
    <property type="match status" value="1"/>
</dbReference>
<accession>A0ABZ0IJE7</accession>
<dbReference type="EMBL" id="CP136051">
    <property type="protein sequence ID" value="WOK05164.1"/>
    <property type="molecule type" value="Genomic_DNA"/>
</dbReference>
<dbReference type="Pfam" id="PF02541">
    <property type="entry name" value="Ppx-GppA"/>
    <property type="match status" value="1"/>
</dbReference>
<reference evidence="2 3" key="1">
    <citation type="journal article" date="2023" name="Microbiol. Resour. Announc.">
        <title>Complete Genome Sequence of Imperialibacter roseus strain P4T.</title>
        <authorList>
            <person name="Tizabi D.R."/>
            <person name="Bachvaroff T."/>
            <person name="Hill R.T."/>
        </authorList>
    </citation>
    <scope>NUCLEOTIDE SEQUENCE [LARGE SCALE GENOMIC DNA]</scope>
    <source>
        <strain evidence="2 3">P4T</strain>
    </source>
</reference>
<dbReference type="Gene3D" id="3.30.420.40">
    <property type="match status" value="1"/>
</dbReference>
<dbReference type="InterPro" id="IPR043129">
    <property type="entry name" value="ATPase_NBD"/>
</dbReference>
<protein>
    <submittedName>
        <fullName evidence="2">Exopolyphosphatase</fullName>
    </submittedName>
</protein>
<proteinExistence type="predicted"/>
<dbReference type="RefSeq" id="WP_317487954.1">
    <property type="nucleotide sequence ID" value="NZ_CP136051.1"/>
</dbReference>
<dbReference type="InterPro" id="IPR050273">
    <property type="entry name" value="GppA/Ppx_hydrolase"/>
</dbReference>
<dbReference type="Proteomes" id="UP001302349">
    <property type="component" value="Chromosome"/>
</dbReference>
<gene>
    <name evidence="2" type="ORF">RT717_18945</name>
</gene>
<dbReference type="CDD" id="cd24055">
    <property type="entry name" value="ASKHA_NBD_ChPPX-like"/>
    <property type="match status" value="1"/>
</dbReference>